<proteinExistence type="predicted"/>
<keyword evidence="4" id="KW-0413">Isomerase</keyword>
<dbReference type="SUPFAM" id="SSF50891">
    <property type="entry name" value="Cyclophilin-like"/>
    <property type="match status" value="1"/>
</dbReference>
<sequence>MNSGTVDVTLELNDGAVPITLDRTAAPCSVNSFLSLASQGFFDDTTCHRVTDSGQLNILQCGDPTGTGTGGPGYTFADEPGSTEELKMDSEGQVTIPAGSVVVANAGPYSSTSGSQFFITGTDARLGTGYTKFGTVSGDGLAVISSIVDRGTADGSQDGAPAETVTITSVQVPEGSLDGTGDYPEPTSPAPTDAVPTDAVPSENAPSESAPAESTEPAPTS</sequence>
<dbReference type="Pfam" id="PF00160">
    <property type="entry name" value="Pro_isomerase"/>
    <property type="match status" value="1"/>
</dbReference>
<evidence type="ECO:0000259" key="3">
    <source>
        <dbReference type="PROSITE" id="PS50072"/>
    </source>
</evidence>
<comment type="function">
    <text evidence="1">PPIases accelerate the folding of proteins. It catalyzes the cis-trans isomerization of proline imidic peptide bonds in oligopeptides.</text>
</comment>
<dbReference type="InterPro" id="IPR002130">
    <property type="entry name" value="Cyclophilin-type_PPIase_dom"/>
</dbReference>
<dbReference type="AlphaFoldDB" id="A0A938YF56"/>
<feature type="domain" description="PPIase cyclophilin-type" evidence="3">
    <location>
        <begin position="15"/>
        <end position="172"/>
    </location>
</feature>
<evidence type="ECO:0000313" key="5">
    <source>
        <dbReference type="Proteomes" id="UP000663792"/>
    </source>
</evidence>
<dbReference type="GO" id="GO:0003755">
    <property type="term" value="F:peptidyl-prolyl cis-trans isomerase activity"/>
    <property type="evidence" value="ECO:0007669"/>
    <property type="project" value="InterPro"/>
</dbReference>
<evidence type="ECO:0000256" key="1">
    <source>
        <dbReference type="ARBA" id="ARBA00002388"/>
    </source>
</evidence>
<accession>A0A938YF56</accession>
<dbReference type="EMBL" id="JAERWK010000008">
    <property type="protein sequence ID" value="MBM9467024.1"/>
    <property type="molecule type" value="Genomic_DNA"/>
</dbReference>
<evidence type="ECO:0000256" key="2">
    <source>
        <dbReference type="SAM" id="MobiDB-lite"/>
    </source>
</evidence>
<reference evidence="4" key="1">
    <citation type="submission" date="2021-01" db="EMBL/GenBank/DDBJ databases">
        <title>YIM 132084 draft genome.</title>
        <authorList>
            <person name="An D."/>
        </authorList>
    </citation>
    <scope>NUCLEOTIDE SEQUENCE</scope>
    <source>
        <strain evidence="4">YIM 132084</strain>
    </source>
</reference>
<dbReference type="InterPro" id="IPR044666">
    <property type="entry name" value="Cyclophilin_A-like"/>
</dbReference>
<gene>
    <name evidence="4" type="ORF">JL106_06965</name>
</gene>
<dbReference type="PANTHER" id="PTHR45625">
    <property type="entry name" value="PEPTIDYL-PROLYL CIS-TRANS ISOMERASE-RELATED"/>
    <property type="match status" value="1"/>
</dbReference>
<name>A0A938YF56_9ACTN</name>
<comment type="caution">
    <text evidence="4">The sequence shown here is derived from an EMBL/GenBank/DDBJ whole genome shotgun (WGS) entry which is preliminary data.</text>
</comment>
<dbReference type="PANTHER" id="PTHR45625:SF3">
    <property type="entry name" value="PEPTIDYL-PROLYL CIS-TRANS ISOMERASE B-RELATED"/>
    <property type="match status" value="1"/>
</dbReference>
<protein>
    <submittedName>
        <fullName evidence="4">Peptidylprolyl isomerase</fullName>
    </submittedName>
</protein>
<organism evidence="4 5">
    <name type="scientific">Nakamurella leprariae</name>
    <dbReference type="NCBI Taxonomy" id="2803911"/>
    <lineage>
        <taxon>Bacteria</taxon>
        <taxon>Bacillati</taxon>
        <taxon>Actinomycetota</taxon>
        <taxon>Actinomycetes</taxon>
        <taxon>Nakamurellales</taxon>
        <taxon>Nakamurellaceae</taxon>
        <taxon>Nakamurella</taxon>
    </lineage>
</organism>
<dbReference type="Gene3D" id="2.40.100.10">
    <property type="entry name" value="Cyclophilin-like"/>
    <property type="match status" value="1"/>
</dbReference>
<dbReference type="InterPro" id="IPR029000">
    <property type="entry name" value="Cyclophilin-like_dom_sf"/>
</dbReference>
<evidence type="ECO:0000313" key="4">
    <source>
        <dbReference type="EMBL" id="MBM9467024.1"/>
    </source>
</evidence>
<dbReference type="Proteomes" id="UP000663792">
    <property type="component" value="Unassembled WGS sequence"/>
</dbReference>
<dbReference type="PROSITE" id="PS50072">
    <property type="entry name" value="CSA_PPIASE_2"/>
    <property type="match status" value="1"/>
</dbReference>
<keyword evidence="5" id="KW-1185">Reference proteome</keyword>
<feature type="region of interest" description="Disordered" evidence="2">
    <location>
        <begin position="171"/>
        <end position="221"/>
    </location>
</feature>